<sequence length="350" mass="37390">MQHRARVTLRRTVVAGLVAIAVASLALIAAVNFGRARSPFPEPPAGKPILHVQATRAEPGRTTELEAWVNLSTGEGKVIEHAAGGGLQRVELVQDGEYLLYLADAAHVVRWHNLDPNSPLRGRLLDELMGVRLAVEEGRAQIIGSGTDGGRQTVRVRFTTAEGSAVVATLDAENGLIMRAESSQGQQREVVDITYHTIEYLAPEQVPPDLAAVPIPAGASTEEYWDRALNTQALNLSYDVYVANLGSPPLATFRRVSNSSGVTTDRVYVIYRTASGEVQVISGSGPDQPGQMPGDQAPGVVEVAGTRWHVETGPGGVQGSARLGKTVVTITAPDMELFRRAASTLRLCRP</sequence>
<reference evidence="2" key="1">
    <citation type="journal article" date="2020" name="mSystems">
        <title>Genome- and Community-Level Interaction Insights into Carbon Utilization and Element Cycling Functions of Hydrothermarchaeota in Hydrothermal Sediment.</title>
        <authorList>
            <person name="Zhou Z."/>
            <person name="Liu Y."/>
            <person name="Xu W."/>
            <person name="Pan J."/>
            <person name="Luo Z.H."/>
            <person name="Li M."/>
        </authorList>
    </citation>
    <scope>NUCLEOTIDE SEQUENCE [LARGE SCALE GENOMIC DNA]</scope>
    <source>
        <strain evidence="2">SpSt-210</strain>
    </source>
</reference>
<organism evidence="2">
    <name type="scientific">Thermorudis peleae</name>
    <dbReference type="NCBI Taxonomy" id="1382356"/>
    <lineage>
        <taxon>Bacteria</taxon>
        <taxon>Pseudomonadati</taxon>
        <taxon>Thermomicrobiota</taxon>
        <taxon>Thermomicrobia</taxon>
        <taxon>Thermomicrobia incertae sedis</taxon>
        <taxon>Thermorudis</taxon>
    </lineage>
</organism>
<name>A0A831T902_9BACT</name>
<evidence type="ECO:0000256" key="1">
    <source>
        <dbReference type="SAM" id="Phobius"/>
    </source>
</evidence>
<keyword evidence="1" id="KW-0472">Membrane</keyword>
<comment type="caution">
    <text evidence="2">The sequence shown here is derived from an EMBL/GenBank/DDBJ whole genome shotgun (WGS) entry which is preliminary data.</text>
</comment>
<keyword evidence="1" id="KW-1133">Transmembrane helix</keyword>
<feature type="transmembrane region" description="Helical" evidence="1">
    <location>
        <begin position="12"/>
        <end position="33"/>
    </location>
</feature>
<dbReference type="EMBL" id="DSIY01000103">
    <property type="protein sequence ID" value="HEG90690.1"/>
    <property type="molecule type" value="Genomic_DNA"/>
</dbReference>
<dbReference type="AlphaFoldDB" id="A0A831T902"/>
<protein>
    <recommendedName>
        <fullName evidence="3">MucB/RseB N-terminal domain-containing protein</fullName>
    </recommendedName>
</protein>
<evidence type="ECO:0000313" key="2">
    <source>
        <dbReference type="EMBL" id="HEG90690.1"/>
    </source>
</evidence>
<evidence type="ECO:0008006" key="3">
    <source>
        <dbReference type="Google" id="ProtNLM"/>
    </source>
</evidence>
<keyword evidence="1" id="KW-0812">Transmembrane</keyword>
<gene>
    <name evidence="2" type="ORF">ENP34_04490</name>
</gene>
<accession>A0A831T902</accession>
<proteinExistence type="predicted"/>